<dbReference type="PANTHER" id="PTHR32332">
    <property type="entry name" value="2-NITROPROPANE DIOXYGENASE"/>
    <property type="match status" value="1"/>
</dbReference>
<organism evidence="4 5">
    <name type="scientific">Xylaria flabelliformis</name>
    <dbReference type="NCBI Taxonomy" id="2512241"/>
    <lineage>
        <taxon>Eukaryota</taxon>
        <taxon>Fungi</taxon>
        <taxon>Dikarya</taxon>
        <taxon>Ascomycota</taxon>
        <taxon>Pezizomycotina</taxon>
        <taxon>Sordariomycetes</taxon>
        <taxon>Xylariomycetidae</taxon>
        <taxon>Xylariales</taxon>
        <taxon>Xylariaceae</taxon>
        <taxon>Xylaria</taxon>
    </lineage>
</organism>
<dbReference type="STRING" id="2512241.A0A553I9T4"/>
<name>A0A553I9T4_9PEZI</name>
<gene>
    <name evidence="4" type="ORF">FHL15_002265</name>
</gene>
<protein>
    <submittedName>
        <fullName evidence="4">Uncharacterized protein</fullName>
    </submittedName>
</protein>
<evidence type="ECO:0000256" key="1">
    <source>
        <dbReference type="ARBA" id="ARBA00022630"/>
    </source>
</evidence>
<evidence type="ECO:0000313" key="5">
    <source>
        <dbReference type="Proteomes" id="UP000319160"/>
    </source>
</evidence>
<evidence type="ECO:0000256" key="2">
    <source>
        <dbReference type="ARBA" id="ARBA00022643"/>
    </source>
</evidence>
<keyword evidence="3" id="KW-0560">Oxidoreductase</keyword>
<dbReference type="Pfam" id="PF03060">
    <property type="entry name" value="NMO"/>
    <property type="match status" value="1"/>
</dbReference>
<dbReference type="AlphaFoldDB" id="A0A553I9T4"/>
<dbReference type="InterPro" id="IPR004136">
    <property type="entry name" value="NMO"/>
</dbReference>
<sequence>MASKLREDYPWTASPVIINAPMAGIAGTPLATAVTGSGGIGMIGIDDAAKLQAQLEDASNIFGSSSSPSPNPAASAFYQERGLLPIGVGLLVFHVKTLDLVLPALCQHPPALIWLFAAPSLPDYAAWTSMLRATLPTTKIWIQVGTSSAAVEVARTAAPDVIVAQGSDAGGHGFARSASVISLLPETTALFAAEKRLLSTPRPPPVLVAAGGIVNGSGVAAALSLGAAGAVMGTAFLAAQETTLHPAYRAAVLDARDGATATVRSAVFDELRGPNVWPGVYDGRALATQSYREWITGTEIEVLREKVAEAVKGEDKGFGGRAPVWAGTGVGLVNEVRKAGDIVVSVREGARAALREALAAVGDL</sequence>
<keyword evidence="5" id="KW-1185">Reference proteome</keyword>
<accession>A0A553I9T4</accession>
<dbReference type="Proteomes" id="UP000319160">
    <property type="component" value="Unassembled WGS sequence"/>
</dbReference>
<dbReference type="SUPFAM" id="SSF51412">
    <property type="entry name" value="Inosine monophosphate dehydrogenase (IMPDH)"/>
    <property type="match status" value="1"/>
</dbReference>
<reference evidence="5" key="1">
    <citation type="submission" date="2019-06" db="EMBL/GenBank/DDBJ databases">
        <title>Draft genome sequence of the griseofulvin-producing fungus Xylaria cubensis strain G536.</title>
        <authorList>
            <person name="Mead M.E."/>
            <person name="Raja H.A."/>
            <person name="Steenwyk J.L."/>
            <person name="Knowles S.L."/>
            <person name="Oberlies N.H."/>
            <person name="Rokas A."/>
        </authorList>
    </citation>
    <scope>NUCLEOTIDE SEQUENCE [LARGE SCALE GENOMIC DNA]</scope>
    <source>
        <strain evidence="5">G536</strain>
    </source>
</reference>
<dbReference type="InterPro" id="IPR013785">
    <property type="entry name" value="Aldolase_TIM"/>
</dbReference>
<proteinExistence type="predicted"/>
<dbReference type="GO" id="GO:0018580">
    <property type="term" value="F:nitronate monooxygenase activity"/>
    <property type="evidence" value="ECO:0007669"/>
    <property type="project" value="InterPro"/>
</dbReference>
<evidence type="ECO:0000313" key="4">
    <source>
        <dbReference type="EMBL" id="TRX96959.1"/>
    </source>
</evidence>
<dbReference type="OrthoDB" id="2349068at2759"/>
<evidence type="ECO:0000256" key="3">
    <source>
        <dbReference type="ARBA" id="ARBA00023002"/>
    </source>
</evidence>
<dbReference type="Gene3D" id="3.20.20.70">
    <property type="entry name" value="Aldolase class I"/>
    <property type="match status" value="1"/>
</dbReference>
<dbReference type="EMBL" id="VFLP01000008">
    <property type="protein sequence ID" value="TRX96959.1"/>
    <property type="molecule type" value="Genomic_DNA"/>
</dbReference>
<dbReference type="CDD" id="cd04730">
    <property type="entry name" value="NPD_like"/>
    <property type="match status" value="1"/>
</dbReference>
<comment type="caution">
    <text evidence="4">The sequence shown here is derived from an EMBL/GenBank/DDBJ whole genome shotgun (WGS) entry which is preliminary data.</text>
</comment>
<keyword evidence="2" id="KW-0288">FMN</keyword>
<keyword evidence="1" id="KW-0285">Flavoprotein</keyword>
<dbReference type="PANTHER" id="PTHR32332:SF34">
    <property type="entry name" value="2-NITROPROPANE DIOXYGENASE FAMILY, PUTATIVE-RELATED"/>
    <property type="match status" value="1"/>
</dbReference>